<reference evidence="1 2" key="1">
    <citation type="submission" date="2021-06" db="EMBL/GenBank/DDBJ databases">
        <authorList>
            <person name="Kallberg Y."/>
            <person name="Tangrot J."/>
            <person name="Rosling A."/>
        </authorList>
    </citation>
    <scope>NUCLEOTIDE SEQUENCE [LARGE SCALE GENOMIC DNA]</scope>
    <source>
        <strain evidence="1 2">120-4 pot B 10/14</strain>
    </source>
</reference>
<evidence type="ECO:0000313" key="1">
    <source>
        <dbReference type="EMBL" id="CAG8843322.1"/>
    </source>
</evidence>
<proteinExistence type="predicted"/>
<sequence>TWVSRLGTIKPKLNKILKAEEKWNVLEKHVERCKISPFKNPAVPELLNSAREMINGREM</sequence>
<keyword evidence="2" id="KW-1185">Reference proteome</keyword>
<gene>
    <name evidence="1" type="ORF">GMARGA_LOCUS36480</name>
</gene>
<feature type="non-terminal residue" evidence="1">
    <location>
        <position position="1"/>
    </location>
</feature>
<dbReference type="Proteomes" id="UP000789901">
    <property type="component" value="Unassembled WGS sequence"/>
</dbReference>
<comment type="caution">
    <text evidence="1">The sequence shown here is derived from an EMBL/GenBank/DDBJ whole genome shotgun (WGS) entry which is preliminary data.</text>
</comment>
<name>A0ABN7WZP2_GIGMA</name>
<accession>A0ABN7WZP2</accession>
<dbReference type="EMBL" id="CAJVQB010072032">
    <property type="protein sequence ID" value="CAG8843322.1"/>
    <property type="molecule type" value="Genomic_DNA"/>
</dbReference>
<evidence type="ECO:0000313" key="2">
    <source>
        <dbReference type="Proteomes" id="UP000789901"/>
    </source>
</evidence>
<protein>
    <submittedName>
        <fullName evidence="1">39252_t:CDS:1</fullName>
    </submittedName>
</protein>
<organism evidence="1 2">
    <name type="scientific">Gigaspora margarita</name>
    <dbReference type="NCBI Taxonomy" id="4874"/>
    <lineage>
        <taxon>Eukaryota</taxon>
        <taxon>Fungi</taxon>
        <taxon>Fungi incertae sedis</taxon>
        <taxon>Mucoromycota</taxon>
        <taxon>Glomeromycotina</taxon>
        <taxon>Glomeromycetes</taxon>
        <taxon>Diversisporales</taxon>
        <taxon>Gigasporaceae</taxon>
        <taxon>Gigaspora</taxon>
    </lineage>
</organism>